<dbReference type="PANTHER" id="PTHR21584">
    <property type="entry name" value="DIFFERENTIAL DISPLAY AND ACTIVATED BY P53 DDA3 /G2 S PHASE EXPRESSED 1"/>
    <property type="match status" value="1"/>
</dbReference>
<evidence type="ECO:0000256" key="1">
    <source>
        <dbReference type="ARBA" id="ARBA00004245"/>
    </source>
</evidence>
<comment type="subcellular location">
    <subcellularLocation>
        <location evidence="1">Cytoplasm</location>
        <location evidence="1">Cytoskeleton</location>
    </subcellularLocation>
</comment>
<dbReference type="InterPro" id="IPR026657">
    <property type="entry name" value="DDA3/GTSE-1"/>
</dbReference>
<dbReference type="InterPro" id="IPR032768">
    <property type="entry name" value="GTSE1_N"/>
</dbReference>
<gene>
    <name evidence="7" type="ORF">CRENBAI_009201</name>
</gene>
<keyword evidence="8" id="KW-1185">Reference proteome</keyword>
<dbReference type="EMBL" id="JAHHUM010000290">
    <property type="protein sequence ID" value="KAK5621943.1"/>
    <property type="molecule type" value="Genomic_DNA"/>
</dbReference>
<evidence type="ECO:0000256" key="5">
    <source>
        <dbReference type="SAM" id="MobiDB-lite"/>
    </source>
</evidence>
<feature type="compositionally biased region" description="Polar residues" evidence="5">
    <location>
        <begin position="387"/>
        <end position="399"/>
    </location>
</feature>
<feature type="compositionally biased region" description="Polar residues" evidence="5">
    <location>
        <begin position="251"/>
        <end position="260"/>
    </location>
</feature>
<evidence type="ECO:0000313" key="8">
    <source>
        <dbReference type="Proteomes" id="UP001311232"/>
    </source>
</evidence>
<dbReference type="GO" id="GO:0008017">
    <property type="term" value="F:microtubule binding"/>
    <property type="evidence" value="ECO:0007669"/>
    <property type="project" value="TreeGrafter"/>
</dbReference>
<feature type="region of interest" description="Disordered" evidence="5">
    <location>
        <begin position="165"/>
        <end position="436"/>
    </location>
</feature>
<dbReference type="GO" id="GO:0005881">
    <property type="term" value="C:cytoplasmic microtubule"/>
    <property type="evidence" value="ECO:0007669"/>
    <property type="project" value="TreeGrafter"/>
</dbReference>
<feature type="compositionally biased region" description="Low complexity" evidence="5">
    <location>
        <begin position="165"/>
        <end position="180"/>
    </location>
</feature>
<evidence type="ECO:0000256" key="3">
    <source>
        <dbReference type="ARBA" id="ARBA00022553"/>
    </source>
</evidence>
<reference evidence="7 8" key="1">
    <citation type="submission" date="2021-06" db="EMBL/GenBank/DDBJ databases">
        <authorList>
            <person name="Palmer J.M."/>
        </authorList>
    </citation>
    <scope>NUCLEOTIDE SEQUENCE [LARGE SCALE GENOMIC DNA]</scope>
    <source>
        <strain evidence="7 8">MEX-2019</strain>
        <tissue evidence="7">Muscle</tissue>
    </source>
</reference>
<feature type="compositionally biased region" description="Polar residues" evidence="5">
    <location>
        <begin position="181"/>
        <end position="202"/>
    </location>
</feature>
<keyword evidence="4" id="KW-0206">Cytoskeleton</keyword>
<feature type="compositionally biased region" description="Polar residues" evidence="5">
    <location>
        <begin position="601"/>
        <end position="613"/>
    </location>
</feature>
<feature type="domain" description="G2 and S phase-expressed protein 1 N-terminal" evidence="6">
    <location>
        <begin position="10"/>
        <end position="150"/>
    </location>
</feature>
<feature type="region of interest" description="Disordered" evidence="5">
    <location>
        <begin position="598"/>
        <end position="618"/>
    </location>
</feature>
<dbReference type="PANTHER" id="PTHR21584:SF10">
    <property type="entry name" value="G2 AND S PHASE-EXPRESSED PROTEIN 1"/>
    <property type="match status" value="1"/>
</dbReference>
<protein>
    <recommendedName>
        <fullName evidence="6">G2 and S phase-expressed protein 1 N-terminal domain-containing protein</fullName>
    </recommendedName>
</protein>
<dbReference type="Pfam" id="PF15259">
    <property type="entry name" value="GTSE1_N"/>
    <property type="match status" value="1"/>
</dbReference>
<dbReference type="AlphaFoldDB" id="A0AAV9SLF4"/>
<organism evidence="7 8">
    <name type="scientific">Crenichthys baileyi</name>
    <name type="common">White River springfish</name>
    <dbReference type="NCBI Taxonomy" id="28760"/>
    <lineage>
        <taxon>Eukaryota</taxon>
        <taxon>Metazoa</taxon>
        <taxon>Chordata</taxon>
        <taxon>Craniata</taxon>
        <taxon>Vertebrata</taxon>
        <taxon>Euteleostomi</taxon>
        <taxon>Actinopterygii</taxon>
        <taxon>Neopterygii</taxon>
        <taxon>Teleostei</taxon>
        <taxon>Neoteleostei</taxon>
        <taxon>Acanthomorphata</taxon>
        <taxon>Ovalentaria</taxon>
        <taxon>Atherinomorphae</taxon>
        <taxon>Cyprinodontiformes</taxon>
        <taxon>Goodeidae</taxon>
        <taxon>Crenichthys</taxon>
    </lineage>
</organism>
<evidence type="ECO:0000256" key="4">
    <source>
        <dbReference type="ARBA" id="ARBA00023212"/>
    </source>
</evidence>
<comment type="caution">
    <text evidence="7">The sequence shown here is derived from an EMBL/GenBank/DDBJ whole genome shotgun (WGS) entry which is preliminary data.</text>
</comment>
<accession>A0AAV9SLF4</accession>
<evidence type="ECO:0000256" key="2">
    <source>
        <dbReference type="ARBA" id="ARBA00022490"/>
    </source>
</evidence>
<evidence type="ECO:0000313" key="7">
    <source>
        <dbReference type="EMBL" id="KAK5621943.1"/>
    </source>
</evidence>
<sequence>MDCGANSDLCLLQDEKFDFDVSMSPVSSKGEADDDDEVFVGLVSHKEQCVSMNVSSQLEEGGSDVRANWTPLTGDQLEAVCKEAHRLASQLQCEKPHVEDTSATHATSDVNIKTAQEEFIQDTEVKLGMLGHSASALSPIKRQTFCVQDSPMKQLPPAIQRHLLAGSGSSRASSRSVSSSHPATRLSTSSPMVGTRPQSRTSLRGKAPLGVAVGLPNKPVAPTASRSTSKSGLEKTRLQPPRRTAGVLRRSPSSRSITRAESSEDLLSDSVSVASDTSDCSSNSSLLGKRTLAPPSKSTGLRKLPGVKAPPLQSWRVTDMKNTSSSSSSLSSFNSSLSLSPAKGKLNPSLNRSLSSPTGPAPSSISREPGLSRLRRSTICTFAEPVSSRTGSHSQSTQAKKLLEGERAKATRSTPMKRAEPTPIQPTPPKRKVERTVSVNTTSSGRLQSGLKAKAKPAAPVHPTINMADKGVHHADGVSKATKPKRLSVSSTDSRPQKLSAGSLTPSAGGCKPLQASARRPSALPTPVKRRTSTFQAPSDQTRTFRLPSRTDTSIPRCTNSAEKPQRCSPVPQGKQEEEPVHYSDIKPFCLEEEESPATLPLNSPETKQTHNSDPGMLTVSETVPNSNPIELEMTEEGAVKTQEVLLLDLPPPALQPQEKLLIDLANTPNLIRTNSKSCTTTQLIDLSSPLIKWSPEDKKENNAPLINLSF</sequence>
<proteinExistence type="predicted"/>
<keyword evidence="2" id="KW-0963">Cytoplasm</keyword>
<evidence type="ECO:0000259" key="6">
    <source>
        <dbReference type="Pfam" id="PF15259"/>
    </source>
</evidence>
<name>A0AAV9SLF4_9TELE</name>
<feature type="compositionally biased region" description="Low complexity" evidence="5">
    <location>
        <begin position="324"/>
        <end position="357"/>
    </location>
</feature>
<dbReference type="Proteomes" id="UP001311232">
    <property type="component" value="Unassembled WGS sequence"/>
</dbReference>
<feature type="compositionally biased region" description="Low complexity" evidence="5">
    <location>
        <begin position="268"/>
        <end position="287"/>
    </location>
</feature>
<feature type="region of interest" description="Disordered" evidence="5">
    <location>
        <begin position="472"/>
        <end position="580"/>
    </location>
</feature>
<keyword evidence="3" id="KW-0597">Phosphoprotein</keyword>
<feature type="compositionally biased region" description="Polar residues" evidence="5">
    <location>
        <begin position="533"/>
        <end position="563"/>
    </location>
</feature>